<dbReference type="AlphaFoldDB" id="A0A518KCV6"/>
<dbReference type="KEGG" id="bmei:Spa11_38510"/>
<organism evidence="1 2">
    <name type="scientific">Botrimarina mediterranea</name>
    <dbReference type="NCBI Taxonomy" id="2528022"/>
    <lineage>
        <taxon>Bacteria</taxon>
        <taxon>Pseudomonadati</taxon>
        <taxon>Planctomycetota</taxon>
        <taxon>Planctomycetia</taxon>
        <taxon>Pirellulales</taxon>
        <taxon>Lacipirellulaceae</taxon>
        <taxon>Botrimarina</taxon>
    </lineage>
</organism>
<dbReference type="Proteomes" id="UP000316426">
    <property type="component" value="Chromosome"/>
</dbReference>
<protein>
    <submittedName>
        <fullName evidence="1">Uncharacterized protein</fullName>
    </submittedName>
</protein>
<evidence type="ECO:0000313" key="2">
    <source>
        <dbReference type="Proteomes" id="UP000316426"/>
    </source>
</evidence>
<evidence type="ECO:0000313" key="1">
    <source>
        <dbReference type="EMBL" id="QDV75631.1"/>
    </source>
</evidence>
<name>A0A518KCV6_9BACT</name>
<keyword evidence="2" id="KW-1185">Reference proteome</keyword>
<dbReference type="EMBL" id="CP036349">
    <property type="protein sequence ID" value="QDV75631.1"/>
    <property type="molecule type" value="Genomic_DNA"/>
</dbReference>
<gene>
    <name evidence="1" type="ORF">Spa11_38510</name>
</gene>
<sequence length="172" mass="19800">METTIDYNGEGAWSAAEIVRRYHVYAKRFGIAKPLVIQPAQHSEGDRRWVYPVMHEVIIGIETGDLACAQLGIEFIEQDQGFPFGSLIKSSTARSLRRFPNLTREQIDRIRSRIVFMLRRGAVPREYREYARLLRAVGVGPHWSDIEKAVPANRYAARAKAYFLQHCRIIEP</sequence>
<proteinExistence type="predicted"/>
<reference evidence="1 2" key="1">
    <citation type="submission" date="2019-02" db="EMBL/GenBank/DDBJ databases">
        <title>Deep-cultivation of Planctomycetes and their phenomic and genomic characterization uncovers novel biology.</title>
        <authorList>
            <person name="Wiegand S."/>
            <person name="Jogler M."/>
            <person name="Boedeker C."/>
            <person name="Pinto D."/>
            <person name="Vollmers J."/>
            <person name="Rivas-Marin E."/>
            <person name="Kohn T."/>
            <person name="Peeters S.H."/>
            <person name="Heuer A."/>
            <person name="Rast P."/>
            <person name="Oberbeckmann S."/>
            <person name="Bunk B."/>
            <person name="Jeske O."/>
            <person name="Meyerdierks A."/>
            <person name="Storesund J.E."/>
            <person name="Kallscheuer N."/>
            <person name="Luecker S."/>
            <person name="Lage O.M."/>
            <person name="Pohl T."/>
            <person name="Merkel B.J."/>
            <person name="Hornburger P."/>
            <person name="Mueller R.-W."/>
            <person name="Bruemmer F."/>
            <person name="Labrenz M."/>
            <person name="Spormann A.M."/>
            <person name="Op den Camp H."/>
            <person name="Overmann J."/>
            <person name="Amann R."/>
            <person name="Jetten M.S.M."/>
            <person name="Mascher T."/>
            <person name="Medema M.H."/>
            <person name="Devos D.P."/>
            <person name="Kaster A.-K."/>
            <person name="Ovreas L."/>
            <person name="Rohde M."/>
            <person name="Galperin M.Y."/>
            <person name="Jogler C."/>
        </authorList>
    </citation>
    <scope>NUCLEOTIDE SEQUENCE [LARGE SCALE GENOMIC DNA]</scope>
    <source>
        <strain evidence="1 2">Spa11</strain>
    </source>
</reference>
<accession>A0A518KCV6</accession>
<dbReference type="RefSeq" id="WP_197529513.1">
    <property type="nucleotide sequence ID" value="NZ_CP036349.1"/>
</dbReference>